<name>A0ABV8QHH9_9GAMM</name>
<dbReference type="RefSeq" id="WP_379886082.1">
    <property type="nucleotide sequence ID" value="NZ_JBHSDI010000009.1"/>
</dbReference>
<organism evidence="1 2">
    <name type="scientific">Marinobacter lacisalsi</name>
    <dbReference type="NCBI Taxonomy" id="475979"/>
    <lineage>
        <taxon>Bacteria</taxon>
        <taxon>Pseudomonadati</taxon>
        <taxon>Pseudomonadota</taxon>
        <taxon>Gammaproteobacteria</taxon>
        <taxon>Pseudomonadales</taxon>
        <taxon>Marinobacteraceae</taxon>
        <taxon>Marinobacter</taxon>
    </lineage>
</organism>
<reference evidence="2" key="1">
    <citation type="journal article" date="2019" name="Int. J. Syst. Evol. Microbiol.">
        <title>The Global Catalogue of Microorganisms (GCM) 10K type strain sequencing project: providing services to taxonomists for standard genome sequencing and annotation.</title>
        <authorList>
            <consortium name="The Broad Institute Genomics Platform"/>
            <consortium name="The Broad Institute Genome Sequencing Center for Infectious Disease"/>
            <person name="Wu L."/>
            <person name="Ma J."/>
        </authorList>
    </citation>
    <scope>NUCLEOTIDE SEQUENCE [LARGE SCALE GENOMIC DNA]</scope>
    <source>
        <strain evidence="2">CECT 7297</strain>
    </source>
</reference>
<accession>A0ABV8QHH9</accession>
<protein>
    <submittedName>
        <fullName evidence="1">Substrate-binding periplasmic protein</fullName>
    </submittedName>
</protein>
<sequence length="263" mass="29991">MNRHPLKGFSALWCVGCLVAFLALPRVSVGQSELTFAFAENSPPYSFTHEEKADGLLPDLVQLVFSFIPDYTAESVVMPWPRAQYNVRLGFTDGLLTYPSKERKEYVIFSAMPLFTQDFGYLVYSADNPNKDLIETASSFADLSGLKVIVEKGSKWEENNIPDYLERVPGRDADIRMHLLMRREAGDFLVQPAENARFIARKFGYTENLKVRKVDFIPNSQIPFHVGVSREYPSSLDVINQVDQVMQSPEFQTRLNILTESYR</sequence>
<keyword evidence="2" id="KW-1185">Reference proteome</keyword>
<gene>
    <name evidence="1" type="ORF">ACFOZ5_05825</name>
</gene>
<dbReference type="SUPFAM" id="SSF53850">
    <property type="entry name" value="Periplasmic binding protein-like II"/>
    <property type="match status" value="1"/>
</dbReference>
<dbReference type="EMBL" id="JBHSDI010000009">
    <property type="protein sequence ID" value="MFC4258554.1"/>
    <property type="molecule type" value="Genomic_DNA"/>
</dbReference>
<dbReference type="Proteomes" id="UP001595798">
    <property type="component" value="Unassembled WGS sequence"/>
</dbReference>
<evidence type="ECO:0000313" key="1">
    <source>
        <dbReference type="EMBL" id="MFC4258554.1"/>
    </source>
</evidence>
<comment type="caution">
    <text evidence="1">The sequence shown here is derived from an EMBL/GenBank/DDBJ whole genome shotgun (WGS) entry which is preliminary data.</text>
</comment>
<proteinExistence type="predicted"/>
<evidence type="ECO:0000313" key="2">
    <source>
        <dbReference type="Proteomes" id="UP001595798"/>
    </source>
</evidence>
<dbReference type="Gene3D" id="3.40.190.10">
    <property type="entry name" value="Periplasmic binding protein-like II"/>
    <property type="match status" value="2"/>
</dbReference>